<name>A0A9D4N884_DREPO</name>
<reference evidence="1" key="1">
    <citation type="journal article" date="2019" name="bioRxiv">
        <title>The Genome of the Zebra Mussel, Dreissena polymorpha: A Resource for Invasive Species Research.</title>
        <authorList>
            <person name="McCartney M.A."/>
            <person name="Auch B."/>
            <person name="Kono T."/>
            <person name="Mallez S."/>
            <person name="Zhang Y."/>
            <person name="Obille A."/>
            <person name="Becker A."/>
            <person name="Abrahante J.E."/>
            <person name="Garbe J."/>
            <person name="Badalamenti J.P."/>
            <person name="Herman A."/>
            <person name="Mangelson H."/>
            <person name="Liachko I."/>
            <person name="Sullivan S."/>
            <person name="Sone E.D."/>
            <person name="Koren S."/>
            <person name="Silverstein K.A.T."/>
            <person name="Beckman K.B."/>
            <person name="Gohl D.M."/>
        </authorList>
    </citation>
    <scope>NUCLEOTIDE SEQUENCE</scope>
    <source>
        <strain evidence="1">Duluth1</strain>
        <tissue evidence="1">Whole animal</tissue>
    </source>
</reference>
<protein>
    <submittedName>
        <fullName evidence="1">Uncharacterized protein</fullName>
    </submittedName>
</protein>
<dbReference type="GO" id="GO:0061630">
    <property type="term" value="F:ubiquitin protein ligase activity"/>
    <property type="evidence" value="ECO:0007669"/>
    <property type="project" value="TreeGrafter"/>
</dbReference>
<dbReference type="GO" id="GO:0000209">
    <property type="term" value="P:protein polyubiquitination"/>
    <property type="evidence" value="ECO:0007669"/>
    <property type="project" value="TreeGrafter"/>
</dbReference>
<reference evidence="1" key="2">
    <citation type="submission" date="2020-11" db="EMBL/GenBank/DDBJ databases">
        <authorList>
            <person name="McCartney M.A."/>
            <person name="Auch B."/>
            <person name="Kono T."/>
            <person name="Mallez S."/>
            <person name="Becker A."/>
            <person name="Gohl D.M."/>
            <person name="Silverstein K.A.T."/>
            <person name="Koren S."/>
            <person name="Bechman K.B."/>
            <person name="Herman A."/>
            <person name="Abrahante J.E."/>
            <person name="Garbe J."/>
        </authorList>
    </citation>
    <scope>NUCLEOTIDE SEQUENCE</scope>
    <source>
        <strain evidence="1">Duluth1</strain>
        <tissue evidence="1">Whole animal</tissue>
    </source>
</reference>
<dbReference type="InterPro" id="IPR011042">
    <property type="entry name" value="6-blade_b-propeller_TolB-like"/>
</dbReference>
<gene>
    <name evidence="1" type="ORF">DPMN_015681</name>
</gene>
<dbReference type="PANTHER" id="PTHR24104:SF25">
    <property type="entry name" value="PROTEIN LIN-41"/>
    <property type="match status" value="1"/>
</dbReference>
<dbReference type="AlphaFoldDB" id="A0A9D4N884"/>
<comment type="caution">
    <text evidence="1">The sequence shown here is derived from an EMBL/GenBank/DDBJ whole genome shotgun (WGS) entry which is preliminary data.</text>
</comment>
<dbReference type="InterPro" id="IPR050952">
    <property type="entry name" value="TRIM-NHL_E3_ligases"/>
</dbReference>
<dbReference type="GO" id="GO:0043161">
    <property type="term" value="P:proteasome-mediated ubiquitin-dependent protein catabolic process"/>
    <property type="evidence" value="ECO:0007669"/>
    <property type="project" value="TreeGrafter"/>
</dbReference>
<dbReference type="EMBL" id="JAIWYP010000001">
    <property type="protein sequence ID" value="KAH3891577.1"/>
    <property type="molecule type" value="Genomic_DNA"/>
</dbReference>
<sequence>MAGVYRKPVLAQQSDLPAPPALYSRGPASPRERSGNWISGTHIWIKASLPEESPCLLTGVCILGDSLIVCDNENKTLKRFHIDGRFLEEVFLTDPCGICKLPNSNDVAITEPEINQITVCCLDAAIVVTFSLSTKKKYQSIAALDDKYVVGCCDVASPCIDFIDSNGTILYSLKSKNETLTLFKNPASVTCLSSDNILISDPGSCAVICATPLGDQRFKLETQGRPSGICVDESGSIYMAHYDSNIVYRLTNEGKIETVAVDQRYHLRSPLAACVSNGILAITEETPSDRILLIKLTDVLEKQSTCVSLSGLQFQ</sequence>
<dbReference type="Gene3D" id="2.120.10.30">
    <property type="entry name" value="TolB, C-terminal domain"/>
    <property type="match status" value="1"/>
</dbReference>
<dbReference type="SUPFAM" id="SSF63825">
    <property type="entry name" value="YWTD domain"/>
    <property type="match status" value="1"/>
</dbReference>
<dbReference type="OrthoDB" id="6115049at2759"/>
<dbReference type="GO" id="GO:0008270">
    <property type="term" value="F:zinc ion binding"/>
    <property type="evidence" value="ECO:0007669"/>
    <property type="project" value="UniProtKB-KW"/>
</dbReference>
<proteinExistence type="predicted"/>
<accession>A0A9D4N884</accession>
<dbReference type="PANTHER" id="PTHR24104">
    <property type="entry name" value="E3 UBIQUITIN-PROTEIN LIGASE NHLRC1-RELATED"/>
    <property type="match status" value="1"/>
</dbReference>
<dbReference type="Proteomes" id="UP000828390">
    <property type="component" value="Unassembled WGS sequence"/>
</dbReference>
<organism evidence="1 2">
    <name type="scientific">Dreissena polymorpha</name>
    <name type="common">Zebra mussel</name>
    <name type="synonym">Mytilus polymorpha</name>
    <dbReference type="NCBI Taxonomy" id="45954"/>
    <lineage>
        <taxon>Eukaryota</taxon>
        <taxon>Metazoa</taxon>
        <taxon>Spiralia</taxon>
        <taxon>Lophotrochozoa</taxon>
        <taxon>Mollusca</taxon>
        <taxon>Bivalvia</taxon>
        <taxon>Autobranchia</taxon>
        <taxon>Heteroconchia</taxon>
        <taxon>Euheterodonta</taxon>
        <taxon>Imparidentia</taxon>
        <taxon>Neoheterodontei</taxon>
        <taxon>Myida</taxon>
        <taxon>Dreissenoidea</taxon>
        <taxon>Dreissenidae</taxon>
        <taxon>Dreissena</taxon>
    </lineage>
</organism>
<evidence type="ECO:0000313" key="1">
    <source>
        <dbReference type="EMBL" id="KAH3891577.1"/>
    </source>
</evidence>
<keyword evidence="2" id="KW-1185">Reference proteome</keyword>
<evidence type="ECO:0000313" key="2">
    <source>
        <dbReference type="Proteomes" id="UP000828390"/>
    </source>
</evidence>